<dbReference type="SUPFAM" id="SSF117281">
    <property type="entry name" value="Kelch motif"/>
    <property type="match status" value="1"/>
</dbReference>
<accession>A0A8H2VUU6</accession>
<evidence type="ECO:0000313" key="1">
    <source>
        <dbReference type="EMBL" id="CAD6444548.1"/>
    </source>
</evidence>
<comment type="caution">
    <text evidence="1">The sequence shown here is derived from an EMBL/GenBank/DDBJ whole genome shotgun (WGS) entry which is preliminary data.</text>
</comment>
<keyword evidence="2" id="KW-1185">Reference proteome</keyword>
<dbReference type="InterPro" id="IPR037293">
    <property type="entry name" value="Gal_Oxidase_central_sf"/>
</dbReference>
<dbReference type="EMBL" id="CAJHIA010000012">
    <property type="protein sequence ID" value="CAD6444548.1"/>
    <property type="molecule type" value="Genomic_DNA"/>
</dbReference>
<proteinExistence type="predicted"/>
<dbReference type="InterPro" id="IPR015915">
    <property type="entry name" value="Kelch-typ_b-propeller"/>
</dbReference>
<evidence type="ECO:0000313" key="2">
    <source>
        <dbReference type="Proteomes" id="UP000624404"/>
    </source>
</evidence>
<dbReference type="AlphaFoldDB" id="A0A8H2VUU6"/>
<dbReference type="Gene3D" id="2.130.10.80">
    <property type="entry name" value="Galactose oxidase/kelch, beta-propeller"/>
    <property type="match status" value="1"/>
</dbReference>
<organism evidence="1 2">
    <name type="scientific">Sclerotinia trifoliorum</name>
    <dbReference type="NCBI Taxonomy" id="28548"/>
    <lineage>
        <taxon>Eukaryota</taxon>
        <taxon>Fungi</taxon>
        <taxon>Dikarya</taxon>
        <taxon>Ascomycota</taxon>
        <taxon>Pezizomycotina</taxon>
        <taxon>Leotiomycetes</taxon>
        <taxon>Helotiales</taxon>
        <taxon>Sclerotiniaceae</taxon>
        <taxon>Sclerotinia</taxon>
    </lineage>
</organism>
<reference evidence="1" key="1">
    <citation type="submission" date="2020-10" db="EMBL/GenBank/DDBJ databases">
        <authorList>
            <person name="Kusch S."/>
        </authorList>
    </citation>
    <scope>NUCLEOTIDE SEQUENCE</scope>
    <source>
        <strain evidence="1">SwB9</strain>
    </source>
</reference>
<sequence>MSIEISSSQATTQLPTPSMEIPAHFGIVNIAPCLFHYHTSYTLTQGSRSFSMGLHIFHVRMGIIMGILAYIHWLSSSTLQEIFELSQQLIPFQIKEDCMATPFQPFITLQLAQPHCIYDSSTHQWVAGAVTEIPSGYQSTTTSSIVKVLTIGGSWSGGYGGKNGEIYDPSANTWSLLVGCSIALCPQPTQKVLSVLIIMLGRLHGRMTMHFRLVPVKQ</sequence>
<dbReference type="Proteomes" id="UP000624404">
    <property type="component" value="Unassembled WGS sequence"/>
</dbReference>
<name>A0A8H2VUU6_9HELO</name>
<protein>
    <submittedName>
        <fullName evidence="1">208f8361-582d-4350-a796-645f9d94545b-CDS</fullName>
    </submittedName>
</protein>
<gene>
    <name evidence="1" type="ORF">SCLTRI_LOCUS4340</name>
</gene>